<dbReference type="EMBL" id="HBHI01011872">
    <property type="protein sequence ID" value="CAD9667869.1"/>
    <property type="molecule type" value="Transcribed_RNA"/>
</dbReference>
<dbReference type="InterPro" id="IPR038508">
    <property type="entry name" value="ArfGAP_dom_sf"/>
</dbReference>
<dbReference type="SMART" id="SM00105">
    <property type="entry name" value="ArfGap"/>
    <property type="match status" value="1"/>
</dbReference>
<dbReference type="InterPro" id="IPR001164">
    <property type="entry name" value="ArfGAP_dom"/>
</dbReference>
<evidence type="ECO:0000256" key="2">
    <source>
        <dbReference type="SAM" id="MobiDB-lite"/>
    </source>
</evidence>
<dbReference type="AlphaFoldDB" id="A0A7S2REN2"/>
<dbReference type="Gene3D" id="1.10.220.150">
    <property type="entry name" value="Arf GTPase activating protein"/>
    <property type="match status" value="1"/>
</dbReference>
<evidence type="ECO:0000259" key="3">
    <source>
        <dbReference type="PROSITE" id="PS50115"/>
    </source>
</evidence>
<feature type="compositionally biased region" description="Low complexity" evidence="2">
    <location>
        <begin position="146"/>
        <end position="157"/>
    </location>
</feature>
<feature type="domain" description="Arf-GAP" evidence="3">
    <location>
        <begin position="24"/>
        <end position="152"/>
    </location>
</feature>
<dbReference type="SUPFAM" id="SSF57863">
    <property type="entry name" value="ArfGap/RecO-like zinc finger"/>
    <property type="match status" value="1"/>
</dbReference>
<name>A0A7S2REN2_9STRA</name>
<feature type="region of interest" description="Disordered" evidence="2">
    <location>
        <begin position="198"/>
        <end position="223"/>
    </location>
</feature>
<dbReference type="PROSITE" id="PS50115">
    <property type="entry name" value="ARFGAP"/>
    <property type="match status" value="1"/>
</dbReference>
<dbReference type="GO" id="GO:0008270">
    <property type="term" value="F:zinc ion binding"/>
    <property type="evidence" value="ECO:0007669"/>
    <property type="project" value="UniProtKB-KW"/>
</dbReference>
<reference evidence="4" key="1">
    <citation type="submission" date="2021-01" db="EMBL/GenBank/DDBJ databases">
        <authorList>
            <person name="Corre E."/>
            <person name="Pelletier E."/>
            <person name="Niang G."/>
            <person name="Scheremetjew M."/>
            <person name="Finn R."/>
            <person name="Kale V."/>
            <person name="Holt S."/>
            <person name="Cochrane G."/>
            <person name="Meng A."/>
            <person name="Brown T."/>
            <person name="Cohen L."/>
        </authorList>
    </citation>
    <scope>NUCLEOTIDE SEQUENCE</scope>
    <source>
        <strain evidence="4">CCMP1452</strain>
    </source>
</reference>
<organism evidence="4">
    <name type="scientific">Eucampia antarctica</name>
    <dbReference type="NCBI Taxonomy" id="49252"/>
    <lineage>
        <taxon>Eukaryota</taxon>
        <taxon>Sar</taxon>
        <taxon>Stramenopiles</taxon>
        <taxon>Ochrophyta</taxon>
        <taxon>Bacillariophyta</taxon>
        <taxon>Mediophyceae</taxon>
        <taxon>Biddulphiophycidae</taxon>
        <taxon>Hemiaulales</taxon>
        <taxon>Hemiaulaceae</taxon>
        <taxon>Eucampia</taxon>
    </lineage>
</organism>
<gene>
    <name evidence="4" type="ORF">EANT1437_LOCUS6095</name>
</gene>
<proteinExistence type="predicted"/>
<sequence length="223" mass="25176">MSTLYYTSKLGNKYPMNEIEQNHEKSLKEIHELRNSKGNSTCADCGRKGTIWSSVNIGIFLCLRCGSFHRAIGTHISKPKGCTGTYLWGPDEIARMKEIGNIRSNAIYGGIEDMPSSNINNNASDSEWLLYIQNKYEKKLYAPSVAQQQNQQHANNNTSTRRKDHAKIELSNFQNHSQKIKKVVVPTADLLNIHTVADHHKKSDDSKMQNTQKSPDEVTLLSN</sequence>
<feature type="region of interest" description="Disordered" evidence="2">
    <location>
        <begin position="145"/>
        <end position="164"/>
    </location>
</feature>
<feature type="compositionally biased region" description="Basic and acidic residues" evidence="2">
    <location>
        <begin position="198"/>
        <end position="207"/>
    </location>
</feature>
<dbReference type="PRINTS" id="PR00405">
    <property type="entry name" value="REVINTRACTNG"/>
</dbReference>
<dbReference type="InterPro" id="IPR037278">
    <property type="entry name" value="ARFGAP/RecO"/>
</dbReference>
<dbReference type="GO" id="GO:0005096">
    <property type="term" value="F:GTPase activator activity"/>
    <property type="evidence" value="ECO:0007669"/>
    <property type="project" value="InterPro"/>
</dbReference>
<dbReference type="PANTHER" id="PTHR45705:SF1">
    <property type="entry name" value="FI20236P1"/>
    <property type="match status" value="1"/>
</dbReference>
<dbReference type="InterPro" id="IPR051718">
    <property type="entry name" value="ARF_GTPase-activating"/>
</dbReference>
<evidence type="ECO:0000256" key="1">
    <source>
        <dbReference type="PROSITE-ProRule" id="PRU00288"/>
    </source>
</evidence>
<dbReference type="GO" id="GO:0005737">
    <property type="term" value="C:cytoplasm"/>
    <property type="evidence" value="ECO:0007669"/>
    <property type="project" value="TreeGrafter"/>
</dbReference>
<keyword evidence="1" id="KW-0862">Zinc</keyword>
<dbReference type="PANTHER" id="PTHR45705">
    <property type="entry name" value="FI20236P1"/>
    <property type="match status" value="1"/>
</dbReference>
<keyword evidence="1" id="KW-0863">Zinc-finger</keyword>
<dbReference type="Pfam" id="PF01412">
    <property type="entry name" value="ArfGap"/>
    <property type="match status" value="1"/>
</dbReference>
<evidence type="ECO:0000313" key="4">
    <source>
        <dbReference type="EMBL" id="CAD9667869.1"/>
    </source>
</evidence>
<accession>A0A7S2REN2</accession>
<protein>
    <recommendedName>
        <fullName evidence="3">Arf-GAP domain-containing protein</fullName>
    </recommendedName>
</protein>
<keyword evidence="1" id="KW-0479">Metal-binding</keyword>